<protein>
    <recommendedName>
        <fullName evidence="5">MORN repeat protein</fullName>
    </recommendedName>
</protein>
<proteinExistence type="predicted"/>
<dbReference type="Gene3D" id="3.80.10.10">
    <property type="entry name" value="Ribonuclease Inhibitor"/>
    <property type="match status" value="1"/>
</dbReference>
<dbReference type="Pfam" id="PF02493">
    <property type="entry name" value="MORN"/>
    <property type="match status" value="3"/>
</dbReference>
<dbReference type="SUPFAM" id="SSF52047">
    <property type="entry name" value="RNI-like"/>
    <property type="match status" value="1"/>
</dbReference>
<dbReference type="InterPro" id="IPR032675">
    <property type="entry name" value="LRR_dom_sf"/>
</dbReference>
<sequence length="604" mass="68456">MNSSTDSGIQSSCIVEIAPLNVSHDQGNKSGFEVDIWSWCIANQFPISTIKNTDSENVILNIGSPHQGYTIQTKMKDGKLNGKATLKTENNTIIAEFEYQSNEIKGQCILYYDSGELYFEGNFENGYRQGFGKEYDKNGNVIFEGRFEKGCRVRQYERMDGMEGYWKELDGKGNVISICHKNENGMNEGLCYFYKAGLLDRASIWENNEEIAILYRFEKDIMIEYKDGVKCFEGYYEGSIETGFSRVSGKEYDQDGQNVIYDGEFENGKRHGLGTSFKNNIIEYDGEWVKGQHKSLYAMVNLILPSVSWLCVSTYTFTNPLAIIVVLFLDIIYIPGLIFLFFNYIRSIRSIYKVTRYFKPSILDRLYTYKDECATFGDGVCNQVTTCKIDGLNRLKTIKIGNNSFTQKKNRYGNNKSKSFHILNCESLQSIEIGEYSFTDFAGEFELWNLPHLQSIQIGTIGNDSYNFYFSSFSEYFLSLNLPNLQSITLGNSAFCASVSTVIENLPSLRSIQLGTNALAGIGNEDESCSLIMRNLPNLTFIRSKSESFRFARVVTLENIPNLQQVDLPYAFERVNSKLISNISSILADLVELKADSKTGVTSL</sequence>
<dbReference type="PANTHER" id="PTHR23084">
    <property type="entry name" value="PHOSPHATIDYLINOSITOL-4-PHOSPHATE 5-KINASE RELATED"/>
    <property type="match status" value="1"/>
</dbReference>
<keyword evidence="2" id="KW-0812">Transmembrane</keyword>
<dbReference type="Proteomes" id="UP000008312">
    <property type="component" value="Unassembled WGS sequence"/>
</dbReference>
<evidence type="ECO:0000256" key="1">
    <source>
        <dbReference type="ARBA" id="ARBA00022737"/>
    </source>
</evidence>
<feature type="transmembrane region" description="Helical" evidence="2">
    <location>
        <begin position="296"/>
        <end position="315"/>
    </location>
</feature>
<dbReference type="GeneID" id="24919750"/>
<dbReference type="OrthoDB" id="437960at2759"/>
<dbReference type="PANTHER" id="PTHR23084:SF263">
    <property type="entry name" value="MORN REPEAT-CONTAINING PROTEIN 1"/>
    <property type="match status" value="1"/>
</dbReference>
<keyword evidence="2" id="KW-1133">Transmembrane helix</keyword>
<evidence type="ECO:0000313" key="3">
    <source>
        <dbReference type="EMBL" id="CBK22476.2"/>
    </source>
</evidence>
<reference evidence="3" key="1">
    <citation type="submission" date="2010-02" db="EMBL/GenBank/DDBJ databases">
        <title>Sequencing and annotation of the Blastocystis hominis genome.</title>
        <authorList>
            <person name="Wincker P."/>
        </authorList>
    </citation>
    <scope>NUCLEOTIDE SEQUENCE</scope>
    <source>
        <strain evidence="3">Singapore isolate B</strain>
    </source>
</reference>
<evidence type="ECO:0000256" key="2">
    <source>
        <dbReference type="SAM" id="Phobius"/>
    </source>
</evidence>
<dbReference type="Gene3D" id="2.20.110.10">
    <property type="entry name" value="Histone H3 K4-specific methyltransferase SET7/9 N-terminal domain"/>
    <property type="match status" value="1"/>
</dbReference>
<keyword evidence="4" id="KW-1185">Reference proteome</keyword>
<dbReference type="RefSeq" id="XP_012896524.1">
    <property type="nucleotide sequence ID" value="XM_013041070.1"/>
</dbReference>
<dbReference type="SUPFAM" id="SSF82185">
    <property type="entry name" value="Histone H3 K4-specific methyltransferase SET7/9 N-terminal domain"/>
    <property type="match status" value="2"/>
</dbReference>
<keyword evidence="1" id="KW-0677">Repeat</keyword>
<accession>D8M3K3</accession>
<feature type="transmembrane region" description="Helical" evidence="2">
    <location>
        <begin position="321"/>
        <end position="345"/>
    </location>
</feature>
<evidence type="ECO:0008006" key="5">
    <source>
        <dbReference type="Google" id="ProtNLM"/>
    </source>
</evidence>
<dbReference type="AlphaFoldDB" id="D8M3K3"/>
<gene>
    <name evidence="3" type="ORF">GSBLH_T00002595001</name>
</gene>
<dbReference type="InParanoid" id="D8M3K3"/>
<evidence type="ECO:0000313" key="4">
    <source>
        <dbReference type="Proteomes" id="UP000008312"/>
    </source>
</evidence>
<organism evidence="3">
    <name type="scientific">Blastocystis hominis</name>
    <dbReference type="NCBI Taxonomy" id="12968"/>
    <lineage>
        <taxon>Eukaryota</taxon>
        <taxon>Sar</taxon>
        <taxon>Stramenopiles</taxon>
        <taxon>Bigyra</taxon>
        <taxon>Opalozoa</taxon>
        <taxon>Opalinata</taxon>
        <taxon>Blastocystidae</taxon>
        <taxon>Blastocystis</taxon>
    </lineage>
</organism>
<dbReference type="EMBL" id="FN668650">
    <property type="protein sequence ID" value="CBK22476.2"/>
    <property type="molecule type" value="Genomic_DNA"/>
</dbReference>
<dbReference type="InterPro" id="IPR003409">
    <property type="entry name" value="MORN"/>
</dbReference>
<keyword evidence="2" id="KW-0472">Membrane</keyword>
<name>D8M3K3_BLAHO</name>